<gene>
    <name evidence="1" type="ORF">DP116_18850</name>
</gene>
<name>A0ABX1PAK7_9CYAN</name>
<dbReference type="Proteomes" id="UP000718564">
    <property type="component" value="Unassembled WGS sequence"/>
</dbReference>
<organism evidence="1 2">
    <name type="scientific">Brasilonema bromeliae SPC951</name>
    <dbReference type="NCBI Taxonomy" id="385972"/>
    <lineage>
        <taxon>Bacteria</taxon>
        <taxon>Bacillati</taxon>
        <taxon>Cyanobacteriota</taxon>
        <taxon>Cyanophyceae</taxon>
        <taxon>Nostocales</taxon>
        <taxon>Scytonemataceae</taxon>
        <taxon>Brasilonema</taxon>
        <taxon>Bromeliae group (in: Brasilonema)</taxon>
    </lineage>
</organism>
<proteinExistence type="predicted"/>
<feature type="non-terminal residue" evidence="1">
    <location>
        <position position="71"/>
    </location>
</feature>
<evidence type="ECO:0000313" key="2">
    <source>
        <dbReference type="Proteomes" id="UP000718564"/>
    </source>
</evidence>
<sequence>MLGAIFERFEKQSPISVMVRGLMERVFAPETIDRIFEENASSQYTRELLFSSLVELMSLVVCGIHPSVNAA</sequence>
<protein>
    <submittedName>
        <fullName evidence="1">IS4/IS5 family transposase</fullName>
    </submittedName>
</protein>
<comment type="caution">
    <text evidence="1">The sequence shown here is derived from an EMBL/GenBank/DDBJ whole genome shotgun (WGS) entry which is preliminary data.</text>
</comment>
<keyword evidence="2" id="KW-1185">Reference proteome</keyword>
<accession>A0ABX1PAK7</accession>
<dbReference type="EMBL" id="QMEB01000160">
    <property type="protein sequence ID" value="NMG21396.1"/>
    <property type="molecule type" value="Genomic_DNA"/>
</dbReference>
<reference evidence="1 2" key="1">
    <citation type="submission" date="2018-06" db="EMBL/GenBank/DDBJ databases">
        <title>Comparative genomics of Brasilonema spp. strains.</title>
        <authorList>
            <person name="Alvarenga D.O."/>
            <person name="Fiore M.F."/>
            <person name="Varani A.M."/>
        </authorList>
    </citation>
    <scope>NUCLEOTIDE SEQUENCE [LARGE SCALE GENOMIC DNA]</scope>
    <source>
        <strain evidence="1 2">SPC951</strain>
    </source>
</reference>
<evidence type="ECO:0000313" key="1">
    <source>
        <dbReference type="EMBL" id="NMG21396.1"/>
    </source>
</evidence>